<dbReference type="PANTHER" id="PTHR43046">
    <property type="entry name" value="GDP-MANNOSE MANNOSYL HYDROLASE"/>
    <property type="match status" value="1"/>
</dbReference>
<proteinExistence type="inferred from homology"/>
<evidence type="ECO:0000313" key="7">
    <source>
        <dbReference type="Proteomes" id="UP000199207"/>
    </source>
</evidence>
<dbReference type="InterPro" id="IPR020476">
    <property type="entry name" value="Nudix_hydrolase"/>
</dbReference>
<dbReference type="InterPro" id="IPR020084">
    <property type="entry name" value="NUDIX_hydrolase_CS"/>
</dbReference>
<dbReference type="Proteomes" id="UP000199207">
    <property type="component" value="Unassembled WGS sequence"/>
</dbReference>
<accession>A0A1I1HJU4</accession>
<dbReference type="SUPFAM" id="SSF55811">
    <property type="entry name" value="Nudix"/>
    <property type="match status" value="1"/>
</dbReference>
<dbReference type="STRING" id="910347.SAMN05421773_102327"/>
<evidence type="ECO:0000256" key="3">
    <source>
        <dbReference type="ARBA" id="ARBA00022801"/>
    </source>
</evidence>
<dbReference type="CDD" id="cd03424">
    <property type="entry name" value="NUDIX_ADPRase_Nudt5_UGPPase_Nudt14"/>
    <property type="match status" value="1"/>
</dbReference>
<dbReference type="EMBL" id="FOLM01000002">
    <property type="protein sequence ID" value="SFC21360.1"/>
    <property type="molecule type" value="Genomic_DNA"/>
</dbReference>
<dbReference type="InterPro" id="IPR000086">
    <property type="entry name" value="NUDIX_hydrolase_dom"/>
</dbReference>
<dbReference type="Gene3D" id="3.90.79.10">
    <property type="entry name" value="Nucleoside Triphosphate Pyrophosphohydrolase"/>
    <property type="match status" value="1"/>
</dbReference>
<keyword evidence="7" id="KW-1185">Reference proteome</keyword>
<dbReference type="PRINTS" id="PR00502">
    <property type="entry name" value="NUDIXFAMILY"/>
</dbReference>
<dbReference type="GO" id="GO:0016787">
    <property type="term" value="F:hydrolase activity"/>
    <property type="evidence" value="ECO:0007669"/>
    <property type="project" value="UniProtKB-KW"/>
</dbReference>
<dbReference type="Pfam" id="PF00293">
    <property type="entry name" value="NUDIX"/>
    <property type="match status" value="1"/>
</dbReference>
<comment type="cofactor">
    <cofactor evidence="1">
        <name>Mg(2+)</name>
        <dbReference type="ChEBI" id="CHEBI:18420"/>
    </cofactor>
</comment>
<sequence>MRWQVHGERQIYSNPWMNVWLADVEQPDGHRYEHHVIRLRDLAVAALLDEHRERVLMLWRHRFVTDTWAWELPMGLIENGETPQQAAARELEEETGWRAGRLTPLVYAQPAAGILSSDHHVFLGHDPRHIGEPTELNEASRIEWIPLRDLPAMIDRRQIVSSATLTGLLRLLISPPAPR</sequence>
<reference evidence="6 7" key="1">
    <citation type="submission" date="2016-10" db="EMBL/GenBank/DDBJ databases">
        <authorList>
            <person name="de Groot N.N."/>
        </authorList>
    </citation>
    <scope>NUCLEOTIDE SEQUENCE [LARGE SCALE GENOMIC DNA]</scope>
    <source>
        <strain evidence="6 7">CGMCC 4.5739</strain>
    </source>
</reference>
<dbReference type="PANTHER" id="PTHR43046:SF2">
    <property type="entry name" value="8-OXO-DGTP DIPHOSPHATASE-RELATED"/>
    <property type="match status" value="1"/>
</dbReference>
<evidence type="ECO:0000259" key="5">
    <source>
        <dbReference type="PROSITE" id="PS51462"/>
    </source>
</evidence>
<comment type="similarity">
    <text evidence="2 4">Belongs to the Nudix hydrolase family.</text>
</comment>
<evidence type="ECO:0000313" key="6">
    <source>
        <dbReference type="EMBL" id="SFC21360.1"/>
    </source>
</evidence>
<organism evidence="6 7">
    <name type="scientific">Streptomyces aidingensis</name>
    <dbReference type="NCBI Taxonomy" id="910347"/>
    <lineage>
        <taxon>Bacteria</taxon>
        <taxon>Bacillati</taxon>
        <taxon>Actinomycetota</taxon>
        <taxon>Actinomycetes</taxon>
        <taxon>Kitasatosporales</taxon>
        <taxon>Streptomycetaceae</taxon>
        <taxon>Streptomyces</taxon>
    </lineage>
</organism>
<dbReference type="PROSITE" id="PS51462">
    <property type="entry name" value="NUDIX"/>
    <property type="match status" value="1"/>
</dbReference>
<protein>
    <submittedName>
        <fullName evidence="6">ADP-ribose pyrophosphatase YjhB, NUDIX family</fullName>
    </submittedName>
</protein>
<evidence type="ECO:0000256" key="4">
    <source>
        <dbReference type="RuleBase" id="RU003476"/>
    </source>
</evidence>
<dbReference type="InterPro" id="IPR015797">
    <property type="entry name" value="NUDIX_hydrolase-like_dom_sf"/>
</dbReference>
<evidence type="ECO:0000256" key="1">
    <source>
        <dbReference type="ARBA" id="ARBA00001946"/>
    </source>
</evidence>
<dbReference type="PROSITE" id="PS00893">
    <property type="entry name" value="NUDIX_BOX"/>
    <property type="match status" value="1"/>
</dbReference>
<gene>
    <name evidence="6" type="ORF">SAMN05421773_102327</name>
</gene>
<dbReference type="OrthoDB" id="177518at2"/>
<dbReference type="RefSeq" id="WP_093837624.1">
    <property type="nucleotide sequence ID" value="NZ_FOLM01000002.1"/>
</dbReference>
<evidence type="ECO:0000256" key="2">
    <source>
        <dbReference type="ARBA" id="ARBA00005582"/>
    </source>
</evidence>
<dbReference type="AlphaFoldDB" id="A0A1I1HJU4"/>
<feature type="domain" description="Nudix hydrolase" evidence="5">
    <location>
        <begin position="38"/>
        <end position="167"/>
    </location>
</feature>
<keyword evidence="3 4" id="KW-0378">Hydrolase</keyword>
<name>A0A1I1HJU4_9ACTN</name>